<dbReference type="Gene3D" id="3.40.50.300">
    <property type="entry name" value="P-loop containing nucleotide triphosphate hydrolases"/>
    <property type="match status" value="1"/>
</dbReference>
<dbReference type="InterPro" id="IPR006073">
    <property type="entry name" value="GTP-bd"/>
</dbReference>
<dbReference type="GO" id="GO:0015093">
    <property type="term" value="F:ferrous iron transmembrane transporter activity"/>
    <property type="evidence" value="ECO:0007669"/>
    <property type="project" value="UniProtKB-UniRule"/>
</dbReference>
<keyword evidence="4" id="KW-1003">Cell membrane</keyword>
<evidence type="ECO:0000313" key="19">
    <source>
        <dbReference type="EMBL" id="RKM93115.1"/>
    </source>
</evidence>
<feature type="transmembrane region" description="Helical" evidence="16">
    <location>
        <begin position="709"/>
        <end position="730"/>
    </location>
</feature>
<accession>A0A420UYU0</accession>
<comment type="subcellular location">
    <subcellularLocation>
        <location evidence="16">Cell inner membrane</location>
        <topology evidence="16">Multi-pass membrane protein</topology>
    </subcellularLocation>
    <subcellularLocation>
        <location evidence="2">Cell membrane</location>
        <topology evidence="2">Multi-pass membrane protein</topology>
    </subcellularLocation>
</comment>
<keyword evidence="20" id="KW-1185">Reference proteome</keyword>
<name>A0A420UYU0_9ACTN</name>
<dbReference type="GO" id="GO:0046872">
    <property type="term" value="F:metal ion binding"/>
    <property type="evidence" value="ECO:0007669"/>
    <property type="project" value="UniProtKB-KW"/>
</dbReference>
<evidence type="ECO:0000259" key="18">
    <source>
        <dbReference type="PROSITE" id="PS51711"/>
    </source>
</evidence>
<keyword evidence="11 14" id="KW-0342">GTP-binding</keyword>
<proteinExistence type="inferred from homology"/>
<keyword evidence="5 16" id="KW-0410">Iron transport</keyword>
<evidence type="ECO:0000256" key="10">
    <source>
        <dbReference type="ARBA" id="ARBA00023065"/>
    </source>
</evidence>
<evidence type="ECO:0000256" key="12">
    <source>
        <dbReference type="ARBA" id="ARBA00023136"/>
    </source>
</evidence>
<feature type="binding site" evidence="15">
    <location>
        <position position="43"/>
    </location>
    <ligand>
        <name>Mg(2+)</name>
        <dbReference type="ChEBI" id="CHEBI:18420"/>
        <label>2</label>
    </ligand>
</feature>
<dbReference type="RefSeq" id="WP_050363871.1">
    <property type="nucleotide sequence ID" value="NZ_CP134822.1"/>
</dbReference>
<feature type="domain" description="FeoB-type G" evidence="18">
    <location>
        <begin position="24"/>
        <end position="201"/>
    </location>
</feature>
<dbReference type="Pfam" id="PF02421">
    <property type="entry name" value="FeoB_N"/>
    <property type="match status" value="1"/>
</dbReference>
<keyword evidence="9 16" id="KW-0408">Iron</keyword>
<gene>
    <name evidence="19" type="primary">feoB</name>
    <name evidence="19" type="ORF">SFRA_021595</name>
</gene>
<feature type="binding site" evidence="15">
    <location>
        <position position="45"/>
    </location>
    <ligand>
        <name>Mg(2+)</name>
        <dbReference type="ChEBI" id="CHEBI:18420"/>
        <label>2</label>
    </ligand>
</feature>
<feature type="binding site" evidence="14">
    <location>
        <begin position="31"/>
        <end position="38"/>
    </location>
    <ligand>
        <name>GTP</name>
        <dbReference type="ChEBI" id="CHEBI:37565"/>
        <label>1</label>
    </ligand>
</feature>
<evidence type="ECO:0000256" key="2">
    <source>
        <dbReference type="ARBA" id="ARBA00004651"/>
    </source>
</evidence>
<evidence type="ECO:0000256" key="6">
    <source>
        <dbReference type="ARBA" id="ARBA00022692"/>
    </source>
</evidence>
<keyword evidence="6 16" id="KW-0812">Transmembrane</keyword>
<evidence type="ECO:0000256" key="3">
    <source>
        <dbReference type="ARBA" id="ARBA00022448"/>
    </source>
</evidence>
<dbReference type="PRINTS" id="PR00326">
    <property type="entry name" value="GTP1OBG"/>
</dbReference>
<organism evidence="19 20">
    <name type="scientific">Streptomyces xinghaiensis</name>
    <dbReference type="NCBI Taxonomy" id="1038928"/>
    <lineage>
        <taxon>Bacteria</taxon>
        <taxon>Bacillati</taxon>
        <taxon>Actinomycetota</taxon>
        <taxon>Actinomycetes</taxon>
        <taxon>Kitasatosporales</taxon>
        <taxon>Streptomycetaceae</taxon>
        <taxon>Streptomyces</taxon>
    </lineage>
</organism>
<comment type="caution">
    <text evidence="19">The sequence shown here is derived from an EMBL/GenBank/DDBJ whole genome shotgun (WGS) entry which is preliminary data.</text>
</comment>
<evidence type="ECO:0000256" key="15">
    <source>
        <dbReference type="PIRSR" id="PIRSR603373-2"/>
    </source>
</evidence>
<evidence type="ECO:0000256" key="13">
    <source>
        <dbReference type="NCBIfam" id="TIGR00437"/>
    </source>
</evidence>
<evidence type="ECO:0000256" key="9">
    <source>
        <dbReference type="ARBA" id="ARBA00023004"/>
    </source>
</evidence>
<protein>
    <recommendedName>
        <fullName evidence="13 16">Ferrous iron transport protein B</fullName>
    </recommendedName>
</protein>
<dbReference type="InterPro" id="IPR011642">
    <property type="entry name" value="Gate_dom"/>
</dbReference>
<feature type="region of interest" description="Disordered" evidence="17">
    <location>
        <begin position="269"/>
        <end position="309"/>
    </location>
</feature>
<sequence>MKPCCEAHGAAAAPGATVARDDAPLRVVLVGNPNTGKSTLFNALTGARQKVGNWPGKTVEVASGTWRPAARASGGAGGAGAHVVSVTDLPGTYSLVPASPDEELTQDLLVSADPAERPDVVVAVLDAANLARNLYLCAQLTDTGVPLVVALTMTDIAGQRGLRIDDAALAAGIGAPVVPVSAREGRGLPELAAAVERAHRRGEVPPPAALGEPVESAVRDLLRVLARQASGERRPARWIALRLLSGAPVPGVPEEVRTLAARLGERLAAGARSAAEGRTGEEGTGQEGTGEDGTRGGAGTRDETHDETYDEDWDVQTLLAEGRYAWVHRVMAAAVHRGGDAGTSRATRSDRVDRVLTSRLFGLPVFLASMWAVFQATTTLAAPLQTGLSDFFAGPAATFAARLTGDPDGSPLAGLVVHGIVPGVGQLLSFAPLIVIMFVLLGLLEDSGYMARAAFLVDRLMRTIGLPGKAFLPIIVGFGCNVPALSAARILGDRRQRLLLGMVLPLVTCSARLTVYILIAGVFFGSSAGTVVFFLYVLSVLLVVGAGLLLRPLLFRGARADALVLELPPYRLPLPRVVAAQAWQKLAAFLKTAGGVIVATVAAVWLLSSIPLGADQDGTGTDGGFGRVAVEDSAFGGVSRAVAPVFTPAGFGDWHASAALIPGFVAKEAVVSTMAQTYGTEEPADGRQPGTLGEELRRTFDHSSGGHGAAAALAFMVFLLAYTPCVATVAAQSSVIGRRLTLWSMVTMMAMAWLLAVAVFQVGRLIT</sequence>
<keyword evidence="10" id="KW-0406">Ion transport</keyword>
<dbReference type="Pfam" id="PF07664">
    <property type="entry name" value="FeoB_C"/>
    <property type="match status" value="1"/>
</dbReference>
<feature type="transmembrane region" description="Helical" evidence="16">
    <location>
        <begin position="360"/>
        <end position="382"/>
    </location>
</feature>
<dbReference type="GO" id="GO:0005886">
    <property type="term" value="C:plasma membrane"/>
    <property type="evidence" value="ECO:0007669"/>
    <property type="project" value="UniProtKB-SubCell"/>
</dbReference>
<keyword evidence="7 14" id="KW-0547">Nucleotide-binding</keyword>
<dbReference type="InterPro" id="IPR050860">
    <property type="entry name" value="FeoB_GTPase"/>
</dbReference>
<dbReference type="InterPro" id="IPR003373">
    <property type="entry name" value="Fe2_transport_prot-B"/>
</dbReference>
<evidence type="ECO:0000256" key="8">
    <source>
        <dbReference type="ARBA" id="ARBA00022989"/>
    </source>
</evidence>
<feature type="binding site" evidence="14">
    <location>
        <begin position="88"/>
        <end position="91"/>
    </location>
    <ligand>
        <name>GTP</name>
        <dbReference type="ChEBI" id="CHEBI:37565"/>
        <label>1</label>
    </ligand>
</feature>
<feature type="binding site" evidence="14">
    <location>
        <begin position="56"/>
        <end position="60"/>
    </location>
    <ligand>
        <name>GTP</name>
        <dbReference type="ChEBI" id="CHEBI:37565"/>
        <label>1</label>
    </ligand>
</feature>
<dbReference type="PROSITE" id="PS51711">
    <property type="entry name" value="G_FEOB"/>
    <property type="match status" value="1"/>
</dbReference>
<dbReference type="InterPro" id="IPR011640">
    <property type="entry name" value="Fe2_transport_prot_B_C"/>
</dbReference>
<dbReference type="Proteomes" id="UP000028058">
    <property type="component" value="Unassembled WGS sequence"/>
</dbReference>
<dbReference type="NCBIfam" id="TIGR00437">
    <property type="entry name" value="feoB"/>
    <property type="match status" value="1"/>
</dbReference>
<keyword evidence="8 16" id="KW-1133">Transmembrane helix</keyword>
<feature type="transmembrane region" description="Helical" evidence="16">
    <location>
        <begin position="498"/>
        <end position="524"/>
    </location>
</feature>
<feature type="binding site" evidence="15">
    <location>
        <position position="46"/>
    </location>
    <ligand>
        <name>Mg(2+)</name>
        <dbReference type="ChEBI" id="CHEBI:18420"/>
        <label>2</label>
    </ligand>
</feature>
<evidence type="ECO:0000256" key="7">
    <source>
        <dbReference type="ARBA" id="ARBA00022741"/>
    </source>
</evidence>
<dbReference type="PANTHER" id="PTHR43185:SF1">
    <property type="entry name" value="FE(2+) TRANSPORTER FEOB"/>
    <property type="match status" value="1"/>
</dbReference>
<dbReference type="PANTHER" id="PTHR43185">
    <property type="entry name" value="FERROUS IRON TRANSPORT PROTEIN B"/>
    <property type="match status" value="1"/>
</dbReference>
<comment type="similarity">
    <text evidence="16">Belongs to the TRAFAC class TrmE-Era-EngA-EngB-Septin-like GTPase superfamily. FeoB GTPase (TC 9.A.8) family.</text>
</comment>
<keyword evidence="15" id="KW-0479">Metal-binding</keyword>
<evidence type="ECO:0000256" key="4">
    <source>
        <dbReference type="ARBA" id="ARBA00022475"/>
    </source>
</evidence>
<evidence type="ECO:0000313" key="20">
    <source>
        <dbReference type="Proteomes" id="UP000028058"/>
    </source>
</evidence>
<feature type="transmembrane region" description="Helical" evidence="16">
    <location>
        <begin position="586"/>
        <end position="607"/>
    </location>
</feature>
<evidence type="ECO:0000256" key="1">
    <source>
        <dbReference type="ARBA" id="ARBA00003926"/>
    </source>
</evidence>
<keyword evidence="15" id="KW-0460">Magnesium</keyword>
<keyword evidence="12 16" id="KW-0472">Membrane</keyword>
<dbReference type="CDD" id="cd01879">
    <property type="entry name" value="FeoB"/>
    <property type="match status" value="1"/>
</dbReference>
<dbReference type="InterPro" id="IPR027417">
    <property type="entry name" value="P-loop_NTPase"/>
</dbReference>
<comment type="caution">
    <text evidence="16">Lacks conserved residue(s) required for the propagation of feature annotation.</text>
</comment>
<feature type="binding site" evidence="15">
    <location>
        <position position="42"/>
    </location>
    <ligand>
        <name>Mg(2+)</name>
        <dbReference type="ChEBI" id="CHEBI:18420"/>
        <label>2</label>
    </ligand>
</feature>
<keyword evidence="3 16" id="KW-0813">Transport</keyword>
<dbReference type="OrthoDB" id="9809127at2"/>
<dbReference type="SUPFAM" id="SSF52540">
    <property type="entry name" value="P-loop containing nucleoside triphosphate hydrolases"/>
    <property type="match status" value="1"/>
</dbReference>
<evidence type="ECO:0000256" key="5">
    <source>
        <dbReference type="ARBA" id="ARBA00022496"/>
    </source>
</evidence>
<feature type="transmembrane region" description="Helical" evidence="16">
    <location>
        <begin position="530"/>
        <end position="550"/>
    </location>
</feature>
<evidence type="ECO:0000256" key="17">
    <source>
        <dbReference type="SAM" id="MobiDB-lite"/>
    </source>
</evidence>
<feature type="transmembrane region" description="Helical" evidence="16">
    <location>
        <begin position="424"/>
        <end position="444"/>
    </location>
</feature>
<dbReference type="InterPro" id="IPR030389">
    <property type="entry name" value="G_FEOB_dom"/>
</dbReference>
<reference evidence="19 20" key="1">
    <citation type="journal article" date="2014" name="Genome Announc.">
        <title>Draft Genome Sequence of Streptomyces fradiae ATCC 19609, a Strain Highly Sensitive to Antibiotics.</title>
        <authorList>
            <person name="Bekker O.B."/>
            <person name="Klimina K.M."/>
            <person name="Vatlin A.A."/>
            <person name="Zakharevich N.V."/>
            <person name="Kasianov A.S."/>
            <person name="Danilenko V.N."/>
        </authorList>
    </citation>
    <scope>NUCLEOTIDE SEQUENCE [LARGE SCALE GENOMIC DNA]</scope>
    <source>
        <strain evidence="19 20">ATCC 19609</strain>
    </source>
</reference>
<evidence type="ECO:0000256" key="11">
    <source>
        <dbReference type="ARBA" id="ARBA00023134"/>
    </source>
</evidence>
<dbReference type="Pfam" id="PF07670">
    <property type="entry name" value="Gate"/>
    <property type="match status" value="2"/>
</dbReference>
<evidence type="ECO:0000256" key="16">
    <source>
        <dbReference type="RuleBase" id="RU362098"/>
    </source>
</evidence>
<comment type="function">
    <text evidence="1 16">Probable transporter of a GTP-driven Fe(2+) uptake system.</text>
</comment>
<evidence type="ECO:0000256" key="14">
    <source>
        <dbReference type="PIRSR" id="PIRSR603373-1"/>
    </source>
</evidence>
<feature type="transmembrane region" description="Helical" evidence="16">
    <location>
        <begin position="742"/>
        <end position="762"/>
    </location>
</feature>
<dbReference type="AlphaFoldDB" id="A0A420UYU0"/>
<dbReference type="EMBL" id="JNAD02000011">
    <property type="protein sequence ID" value="RKM93115.1"/>
    <property type="molecule type" value="Genomic_DNA"/>
</dbReference>
<dbReference type="GO" id="GO:0005525">
    <property type="term" value="F:GTP binding"/>
    <property type="evidence" value="ECO:0007669"/>
    <property type="project" value="UniProtKB-KW"/>
</dbReference>